<proteinExistence type="inferred from homology"/>
<feature type="region of interest" description="Disordered" evidence="8">
    <location>
        <begin position="19"/>
        <end position="53"/>
    </location>
</feature>
<feature type="domain" description="NB-ARC" evidence="10">
    <location>
        <begin position="354"/>
        <end position="523"/>
    </location>
</feature>
<keyword evidence="5" id="KW-0611">Plant defense</keyword>
<evidence type="ECO:0000259" key="12">
    <source>
        <dbReference type="Pfam" id="PF23559"/>
    </source>
</evidence>
<evidence type="ECO:0000256" key="2">
    <source>
        <dbReference type="ARBA" id="ARBA00022614"/>
    </source>
</evidence>
<dbReference type="AlphaFoldDB" id="A0A453A1S4"/>
<dbReference type="InterPro" id="IPR032675">
    <property type="entry name" value="LRR_dom_sf"/>
</dbReference>
<dbReference type="InterPro" id="IPR002182">
    <property type="entry name" value="NB-ARC"/>
</dbReference>
<dbReference type="FunFam" id="1.10.10.10:FF:000322">
    <property type="entry name" value="Probable disease resistance protein At1g63360"/>
    <property type="match status" value="1"/>
</dbReference>
<evidence type="ECO:0000256" key="5">
    <source>
        <dbReference type="ARBA" id="ARBA00022821"/>
    </source>
</evidence>
<sequence>CSTPLLLLLLLVDQRRLSRPLPPRARTPPPVADPAQLPTHTAPDHLSSYASSVRLRRRTTGATYSPRAPAAPPCAEYCSPPPAADPAHPSISGRGSGCSHPPPARLRRRSTAAPRRSESLDPARPSTSGRGSSAGTHPSCPDHLSSYASTVRLQRRITAIPHLFSVARVEMSVSATMGVMKPLLGKLAELAGNEYSRLKGVRKQASFLEKELSAMNAALEKMELMDELDPVARDWRDHVREMSYEIENCIDDFLRKFGGGHAKVGFIRKTALRLKMLGQRHRIADRMEELKVLALEANERRLRYNIDECNPNSSYECNHNSSFVAIDPRMSAIYIEAAGLVGTDGPRKELVSLLTDTEKKLKVVSIVGFGGLGKTTLAKRVYDEIREQFDCTAFVPVSQKPNMTEFMTGLLHRFPKPPKLEIDESSQAQARGMQDIIDDIIKRLKKKRYLIVIDDLWDQSTWNTISRAFREEFPEDAKGSRVIVTTRVEGVAYGACYSRPECIYRMKPLGEQDSKRLFFRRVYGSEDDHPSRFEEISAEILKKCGGLPLAIITIASLLASRPQRIRDEWESIRNSLGTQFAVNPTLDGMRSILNLSYIHLPLQLRASFLHLGFYPADCEIERDDLVRQWLAEGLVNKLHGRDMEVVANNYFNELVNRSLIQPDRTKCGELVSCRVHDMMLDLILSKCEEHNFLRVECNSEDMAREHGWKYKVHRISMNFSGGGAADETASGTIPSSMSHVRSVAHFGGSTYMPPLLHFKYLRVILFKISGEKTTDLTAISQLFQLKYLKVSVTQRIKLPTEIQGLVHLETLDLYCYQLKIPSDIVRLPCLSNLIVPKGTKLPKGIRNMKSLRTLDGFGLRWSLLEDIEGLGELTNLKCLNLVEGDVDILTTSEVVALASSIGMLHDLIYLCIHGTFFDTGDHLSSLSGPFRHIKVLKLCGWVMPGVPKWICGLECLSWLELNIMTCTDEFHALGELPSLVHLSLWLDSIPEDSAVIFSTGLYPVLETFRCLSKYDVTACLAFEAGAMPKLRRLGLQFHKDQWGGATPVGLEHLLSLENISVDITCCSLEVEDK</sequence>
<dbReference type="PANTHER" id="PTHR23155">
    <property type="entry name" value="DISEASE RESISTANCE PROTEIN RP"/>
    <property type="match status" value="1"/>
</dbReference>
<keyword evidence="2" id="KW-0433">Leucine-rich repeat</keyword>
<dbReference type="InterPro" id="IPR044974">
    <property type="entry name" value="Disease_R_plants"/>
</dbReference>
<keyword evidence="6 7" id="KW-0175">Coiled coil</keyword>
<dbReference type="InterPro" id="IPR058922">
    <property type="entry name" value="WHD_DRP"/>
</dbReference>
<dbReference type="SUPFAM" id="SSF52058">
    <property type="entry name" value="L domain-like"/>
    <property type="match status" value="1"/>
</dbReference>
<dbReference type="CDD" id="cd14798">
    <property type="entry name" value="RX-CC_like"/>
    <property type="match status" value="1"/>
</dbReference>
<evidence type="ECO:0000313" key="14">
    <source>
        <dbReference type="EnsemblPlants" id="AET1Gv21007200.14"/>
    </source>
</evidence>
<evidence type="ECO:0000256" key="4">
    <source>
        <dbReference type="ARBA" id="ARBA00022741"/>
    </source>
</evidence>
<dbReference type="STRING" id="200361.A0A453A1S4"/>
<dbReference type="InterPro" id="IPR036388">
    <property type="entry name" value="WH-like_DNA-bd_sf"/>
</dbReference>
<dbReference type="Gene3D" id="1.10.8.430">
    <property type="entry name" value="Helical domain of apoptotic protease-activating factors"/>
    <property type="match status" value="1"/>
</dbReference>
<reference evidence="15" key="2">
    <citation type="journal article" date="2017" name="Nat. Plants">
        <title>The Aegilops tauschii genome reveals multiple impacts of transposons.</title>
        <authorList>
            <person name="Zhao G."/>
            <person name="Zou C."/>
            <person name="Li K."/>
            <person name="Wang K."/>
            <person name="Li T."/>
            <person name="Gao L."/>
            <person name="Zhang X."/>
            <person name="Wang H."/>
            <person name="Yang Z."/>
            <person name="Liu X."/>
            <person name="Jiang W."/>
            <person name="Mao L."/>
            <person name="Kong X."/>
            <person name="Jiao Y."/>
            <person name="Jia J."/>
        </authorList>
    </citation>
    <scope>NUCLEOTIDE SEQUENCE [LARGE SCALE GENOMIC DNA]</scope>
    <source>
        <strain evidence="15">cv. AL8/78</strain>
    </source>
</reference>
<feature type="compositionally biased region" description="Pro residues" evidence="8">
    <location>
        <begin position="20"/>
        <end position="32"/>
    </location>
</feature>
<feature type="coiled-coil region" evidence="7">
    <location>
        <begin position="198"/>
        <end position="225"/>
    </location>
</feature>
<reference evidence="15" key="1">
    <citation type="journal article" date="2014" name="Science">
        <title>Ancient hybridizations among the ancestral genomes of bread wheat.</title>
        <authorList>
            <consortium name="International Wheat Genome Sequencing Consortium,"/>
            <person name="Marcussen T."/>
            <person name="Sandve S.R."/>
            <person name="Heier L."/>
            <person name="Spannagl M."/>
            <person name="Pfeifer M."/>
            <person name="Jakobsen K.S."/>
            <person name="Wulff B.B."/>
            <person name="Steuernagel B."/>
            <person name="Mayer K.F."/>
            <person name="Olsen O.A."/>
        </authorList>
    </citation>
    <scope>NUCLEOTIDE SEQUENCE [LARGE SCALE GENOMIC DNA]</scope>
    <source>
        <strain evidence="15">cv. AL8/78</strain>
    </source>
</reference>
<dbReference type="Pfam" id="PF23598">
    <property type="entry name" value="LRR_14"/>
    <property type="match status" value="1"/>
</dbReference>
<evidence type="ECO:0000256" key="7">
    <source>
        <dbReference type="SAM" id="Coils"/>
    </source>
</evidence>
<accession>A0A453A1S4</accession>
<evidence type="ECO:0000256" key="9">
    <source>
        <dbReference type="SAM" id="SignalP"/>
    </source>
</evidence>
<dbReference type="Pfam" id="PF18052">
    <property type="entry name" value="Rx_N"/>
    <property type="match status" value="1"/>
</dbReference>
<reference evidence="14" key="3">
    <citation type="journal article" date="2017" name="Nature">
        <title>Genome sequence of the progenitor of the wheat D genome Aegilops tauschii.</title>
        <authorList>
            <person name="Luo M.C."/>
            <person name="Gu Y.Q."/>
            <person name="Puiu D."/>
            <person name="Wang H."/>
            <person name="Twardziok S.O."/>
            <person name="Deal K.R."/>
            <person name="Huo N."/>
            <person name="Zhu T."/>
            <person name="Wang L."/>
            <person name="Wang Y."/>
            <person name="McGuire P.E."/>
            <person name="Liu S."/>
            <person name="Long H."/>
            <person name="Ramasamy R.K."/>
            <person name="Rodriguez J.C."/>
            <person name="Van S.L."/>
            <person name="Yuan L."/>
            <person name="Wang Z."/>
            <person name="Xia Z."/>
            <person name="Xiao L."/>
            <person name="Anderson O.D."/>
            <person name="Ouyang S."/>
            <person name="Liang Y."/>
            <person name="Zimin A.V."/>
            <person name="Pertea G."/>
            <person name="Qi P."/>
            <person name="Bennetzen J.L."/>
            <person name="Dai X."/>
            <person name="Dawson M.W."/>
            <person name="Muller H.G."/>
            <person name="Kugler K."/>
            <person name="Rivarola-Duarte L."/>
            <person name="Spannagl M."/>
            <person name="Mayer K.F.X."/>
            <person name="Lu F.H."/>
            <person name="Bevan M.W."/>
            <person name="Leroy P."/>
            <person name="Li P."/>
            <person name="You F.M."/>
            <person name="Sun Q."/>
            <person name="Liu Z."/>
            <person name="Lyons E."/>
            <person name="Wicker T."/>
            <person name="Salzberg S.L."/>
            <person name="Devos K.M."/>
            <person name="Dvorak J."/>
        </authorList>
    </citation>
    <scope>NUCLEOTIDE SEQUENCE [LARGE SCALE GENOMIC DNA]</scope>
    <source>
        <strain evidence="14">cv. AL8/78</strain>
    </source>
</reference>
<feature type="domain" description="Disease resistance R13L4/SHOC-2-like LRR" evidence="13">
    <location>
        <begin position="739"/>
        <end position="1068"/>
    </location>
</feature>
<dbReference type="GO" id="GO:0009626">
    <property type="term" value="P:plant-type hypersensitive response"/>
    <property type="evidence" value="ECO:0007669"/>
    <property type="project" value="UniProtKB-ARBA"/>
</dbReference>
<feature type="compositionally biased region" description="Polar residues" evidence="8">
    <location>
        <begin position="125"/>
        <end position="136"/>
    </location>
</feature>
<dbReference type="InterPro" id="IPR027417">
    <property type="entry name" value="P-loop_NTPase"/>
</dbReference>
<dbReference type="InterPro" id="IPR042197">
    <property type="entry name" value="Apaf_helical"/>
</dbReference>
<dbReference type="Gene3D" id="3.80.10.10">
    <property type="entry name" value="Ribonuclease Inhibitor"/>
    <property type="match status" value="1"/>
</dbReference>
<evidence type="ECO:0000256" key="8">
    <source>
        <dbReference type="SAM" id="MobiDB-lite"/>
    </source>
</evidence>
<evidence type="ECO:0000256" key="6">
    <source>
        <dbReference type="ARBA" id="ARBA00023054"/>
    </source>
</evidence>
<dbReference type="GO" id="GO:0042742">
    <property type="term" value="P:defense response to bacterium"/>
    <property type="evidence" value="ECO:0007669"/>
    <property type="project" value="UniProtKB-ARBA"/>
</dbReference>
<evidence type="ECO:0000259" key="10">
    <source>
        <dbReference type="Pfam" id="PF00931"/>
    </source>
</evidence>
<evidence type="ECO:0000313" key="15">
    <source>
        <dbReference type="Proteomes" id="UP000015105"/>
    </source>
</evidence>
<protein>
    <recommendedName>
        <fullName evidence="16">AAA+ ATPase domain-containing protein</fullName>
    </recommendedName>
</protein>
<dbReference type="GO" id="GO:0043531">
    <property type="term" value="F:ADP binding"/>
    <property type="evidence" value="ECO:0007669"/>
    <property type="project" value="InterPro"/>
</dbReference>
<dbReference type="Gramene" id="AET1Gv21007200.14">
    <property type="protein sequence ID" value="AET1Gv21007200.14"/>
    <property type="gene ID" value="AET1Gv21007200"/>
</dbReference>
<evidence type="ECO:0000259" key="11">
    <source>
        <dbReference type="Pfam" id="PF18052"/>
    </source>
</evidence>
<keyword evidence="4" id="KW-0547">Nucleotide-binding</keyword>
<feature type="chain" id="PRO_5019419048" description="AAA+ ATPase domain-containing protein" evidence="9">
    <location>
        <begin position="21"/>
        <end position="1073"/>
    </location>
</feature>
<dbReference type="Pfam" id="PF23559">
    <property type="entry name" value="WHD_DRP"/>
    <property type="match status" value="1"/>
</dbReference>
<evidence type="ECO:0000256" key="1">
    <source>
        <dbReference type="ARBA" id="ARBA00008894"/>
    </source>
</evidence>
<keyword evidence="15" id="KW-1185">Reference proteome</keyword>
<dbReference type="PANTHER" id="PTHR23155:SF906">
    <property type="entry name" value="OS08G0205100 PROTEIN"/>
    <property type="match status" value="1"/>
</dbReference>
<evidence type="ECO:0008006" key="16">
    <source>
        <dbReference type="Google" id="ProtNLM"/>
    </source>
</evidence>
<dbReference type="InterPro" id="IPR055414">
    <property type="entry name" value="LRR_R13L4/SHOC2-like"/>
</dbReference>
<dbReference type="Gene3D" id="3.40.50.300">
    <property type="entry name" value="P-loop containing nucleotide triphosphate hydrolases"/>
    <property type="match status" value="1"/>
</dbReference>
<dbReference type="InterPro" id="IPR038005">
    <property type="entry name" value="RX-like_CC"/>
</dbReference>
<keyword evidence="3" id="KW-0677">Repeat</keyword>
<dbReference type="EnsemblPlants" id="AET1Gv21007200.14">
    <property type="protein sequence ID" value="AET1Gv21007200.14"/>
    <property type="gene ID" value="AET1Gv21007200"/>
</dbReference>
<dbReference type="Proteomes" id="UP000015105">
    <property type="component" value="Chromosome 1D"/>
</dbReference>
<keyword evidence="9" id="KW-0732">Signal</keyword>
<dbReference type="Gene3D" id="1.20.5.4130">
    <property type="match status" value="1"/>
</dbReference>
<dbReference type="Gene3D" id="1.10.10.10">
    <property type="entry name" value="Winged helix-like DNA-binding domain superfamily/Winged helix DNA-binding domain"/>
    <property type="match status" value="1"/>
</dbReference>
<dbReference type="GO" id="GO:0002758">
    <property type="term" value="P:innate immune response-activating signaling pathway"/>
    <property type="evidence" value="ECO:0007669"/>
    <property type="project" value="UniProtKB-ARBA"/>
</dbReference>
<dbReference type="PRINTS" id="PR00364">
    <property type="entry name" value="DISEASERSIST"/>
</dbReference>
<reference evidence="14" key="5">
    <citation type="journal article" date="2021" name="G3 (Bethesda)">
        <title>Aegilops tauschii genome assembly Aet v5.0 features greater sequence contiguity and improved annotation.</title>
        <authorList>
            <person name="Wang L."/>
            <person name="Zhu T."/>
            <person name="Rodriguez J.C."/>
            <person name="Deal K.R."/>
            <person name="Dubcovsky J."/>
            <person name="McGuire P.E."/>
            <person name="Lux T."/>
            <person name="Spannagl M."/>
            <person name="Mayer K.F.X."/>
            <person name="Baldrich P."/>
            <person name="Meyers B.C."/>
            <person name="Huo N."/>
            <person name="Gu Y.Q."/>
            <person name="Zhou H."/>
            <person name="Devos K.M."/>
            <person name="Bennetzen J.L."/>
            <person name="Unver T."/>
            <person name="Budak H."/>
            <person name="Gulick P.J."/>
            <person name="Galiba G."/>
            <person name="Kalapos B."/>
            <person name="Nelson D.R."/>
            <person name="Li P."/>
            <person name="You F.M."/>
            <person name="Luo M.C."/>
            <person name="Dvorak J."/>
        </authorList>
    </citation>
    <scope>NUCLEOTIDE SEQUENCE [LARGE SCALE GENOMIC DNA]</scope>
    <source>
        <strain evidence="14">cv. AL8/78</strain>
    </source>
</reference>
<name>A0A453A1S4_AEGTS</name>
<feature type="domain" description="Disease resistance N-terminal" evidence="11">
    <location>
        <begin position="179"/>
        <end position="262"/>
    </location>
</feature>
<evidence type="ECO:0000259" key="13">
    <source>
        <dbReference type="Pfam" id="PF23598"/>
    </source>
</evidence>
<feature type="signal peptide" evidence="9">
    <location>
        <begin position="1"/>
        <end position="20"/>
    </location>
</feature>
<organism evidence="14 15">
    <name type="scientific">Aegilops tauschii subsp. strangulata</name>
    <name type="common">Goatgrass</name>
    <dbReference type="NCBI Taxonomy" id="200361"/>
    <lineage>
        <taxon>Eukaryota</taxon>
        <taxon>Viridiplantae</taxon>
        <taxon>Streptophyta</taxon>
        <taxon>Embryophyta</taxon>
        <taxon>Tracheophyta</taxon>
        <taxon>Spermatophyta</taxon>
        <taxon>Magnoliopsida</taxon>
        <taxon>Liliopsida</taxon>
        <taxon>Poales</taxon>
        <taxon>Poaceae</taxon>
        <taxon>BOP clade</taxon>
        <taxon>Pooideae</taxon>
        <taxon>Triticodae</taxon>
        <taxon>Triticeae</taxon>
        <taxon>Triticinae</taxon>
        <taxon>Aegilops</taxon>
    </lineage>
</organism>
<dbReference type="SUPFAM" id="SSF52540">
    <property type="entry name" value="P-loop containing nucleoside triphosphate hydrolases"/>
    <property type="match status" value="1"/>
</dbReference>
<reference evidence="14" key="4">
    <citation type="submission" date="2019-03" db="UniProtKB">
        <authorList>
            <consortium name="EnsemblPlants"/>
        </authorList>
    </citation>
    <scope>IDENTIFICATION</scope>
</reference>
<dbReference type="Pfam" id="PF00931">
    <property type="entry name" value="NB-ARC"/>
    <property type="match status" value="1"/>
</dbReference>
<comment type="similarity">
    <text evidence="1">Belongs to the disease resistance NB-LRR family.</text>
</comment>
<evidence type="ECO:0000256" key="3">
    <source>
        <dbReference type="ARBA" id="ARBA00022737"/>
    </source>
</evidence>
<dbReference type="InterPro" id="IPR041118">
    <property type="entry name" value="Rx_N"/>
</dbReference>
<feature type="region of interest" description="Disordered" evidence="8">
    <location>
        <begin position="82"/>
        <end position="143"/>
    </location>
</feature>
<feature type="domain" description="Disease resistance protein winged helix" evidence="12">
    <location>
        <begin position="614"/>
        <end position="683"/>
    </location>
</feature>